<dbReference type="AlphaFoldDB" id="A0A9N7VW06"/>
<evidence type="ECO:0000313" key="1">
    <source>
        <dbReference type="EMBL" id="CAB1458044.1"/>
    </source>
</evidence>
<dbReference type="Proteomes" id="UP001153269">
    <property type="component" value="Unassembled WGS sequence"/>
</dbReference>
<sequence>MCESSGPRGERASSKWKLWFGLAPLSVGVGFSTTPAGDWSYRKLEPNTFVVSETSCLIGGEIKARHPGCRPDTEDSPYATGWVTMTTPRAPYIVSRLKESP</sequence>
<keyword evidence="2" id="KW-1185">Reference proteome</keyword>
<organism evidence="1 2">
    <name type="scientific">Pleuronectes platessa</name>
    <name type="common">European plaice</name>
    <dbReference type="NCBI Taxonomy" id="8262"/>
    <lineage>
        <taxon>Eukaryota</taxon>
        <taxon>Metazoa</taxon>
        <taxon>Chordata</taxon>
        <taxon>Craniata</taxon>
        <taxon>Vertebrata</taxon>
        <taxon>Euteleostomi</taxon>
        <taxon>Actinopterygii</taxon>
        <taxon>Neopterygii</taxon>
        <taxon>Teleostei</taxon>
        <taxon>Neoteleostei</taxon>
        <taxon>Acanthomorphata</taxon>
        <taxon>Carangaria</taxon>
        <taxon>Pleuronectiformes</taxon>
        <taxon>Pleuronectoidei</taxon>
        <taxon>Pleuronectidae</taxon>
        <taxon>Pleuronectes</taxon>
    </lineage>
</organism>
<evidence type="ECO:0000313" key="2">
    <source>
        <dbReference type="Proteomes" id="UP001153269"/>
    </source>
</evidence>
<gene>
    <name evidence="1" type="ORF">PLEPLA_LOCUS45872</name>
</gene>
<reference evidence="1" key="1">
    <citation type="submission" date="2020-03" db="EMBL/GenBank/DDBJ databases">
        <authorList>
            <person name="Weist P."/>
        </authorList>
    </citation>
    <scope>NUCLEOTIDE SEQUENCE</scope>
</reference>
<dbReference type="EMBL" id="CADEAL010004369">
    <property type="protein sequence ID" value="CAB1458044.1"/>
    <property type="molecule type" value="Genomic_DNA"/>
</dbReference>
<protein>
    <submittedName>
        <fullName evidence="1">Uncharacterized protein</fullName>
    </submittedName>
</protein>
<proteinExistence type="predicted"/>
<comment type="caution">
    <text evidence="1">The sequence shown here is derived from an EMBL/GenBank/DDBJ whole genome shotgun (WGS) entry which is preliminary data.</text>
</comment>
<accession>A0A9N7VW06</accession>
<name>A0A9N7VW06_PLEPL</name>